<dbReference type="Gene3D" id="3.90.580.10">
    <property type="entry name" value="Zinc finger, CHC2-type domain"/>
    <property type="match status" value="1"/>
</dbReference>
<dbReference type="GO" id="GO:0003899">
    <property type="term" value="F:DNA-directed RNA polymerase activity"/>
    <property type="evidence" value="ECO:0007669"/>
    <property type="project" value="InterPro"/>
</dbReference>
<dbReference type="InterPro" id="IPR002694">
    <property type="entry name" value="Znf_CHC2"/>
</dbReference>
<dbReference type="InterPro" id="IPR040538">
    <property type="entry name" value="Cch_HTH"/>
</dbReference>
<dbReference type="GO" id="GO:0008270">
    <property type="term" value="F:zinc ion binding"/>
    <property type="evidence" value="ECO:0007669"/>
    <property type="project" value="UniProtKB-KW"/>
</dbReference>
<dbReference type="OrthoDB" id="158067at2"/>
<protein>
    <submittedName>
        <fullName evidence="6">DNA primase</fullName>
    </submittedName>
</protein>
<reference evidence="6 7" key="1">
    <citation type="submission" date="2018-01" db="EMBL/GenBank/DDBJ databases">
        <authorList>
            <person name="Gaut B.S."/>
            <person name="Morton B.R."/>
            <person name="Clegg M.T."/>
            <person name="Duvall M.R."/>
        </authorList>
    </citation>
    <scope>NUCLEOTIDE SEQUENCE [LARGE SCALE GENOMIC DNA]</scope>
    <source>
        <strain evidence="6">GP69</strain>
    </source>
</reference>
<evidence type="ECO:0000256" key="4">
    <source>
        <dbReference type="SAM" id="MobiDB-lite"/>
    </source>
</evidence>
<evidence type="ECO:0000259" key="5">
    <source>
        <dbReference type="SMART" id="SM00400"/>
    </source>
</evidence>
<dbReference type="GO" id="GO:0006269">
    <property type="term" value="P:DNA replication, synthesis of primer"/>
    <property type="evidence" value="ECO:0007669"/>
    <property type="project" value="TreeGrafter"/>
</dbReference>
<keyword evidence="3" id="KW-0862">Zinc</keyword>
<gene>
    <name evidence="6" type="ORF">AMURIS_02802</name>
</gene>
<dbReference type="AlphaFoldDB" id="A0A2K4ZHX1"/>
<evidence type="ECO:0000313" key="6">
    <source>
        <dbReference type="EMBL" id="SOY30079.1"/>
    </source>
</evidence>
<dbReference type="InterPro" id="IPR009270">
    <property type="entry name" value="DUF927"/>
</dbReference>
<proteinExistence type="predicted"/>
<keyword evidence="7" id="KW-1185">Reference proteome</keyword>
<name>A0A2K4ZHX1_9FIRM</name>
<dbReference type="Pfam" id="PF06048">
    <property type="entry name" value="DUF927"/>
    <property type="match status" value="1"/>
</dbReference>
<dbReference type="InterPro" id="IPR036977">
    <property type="entry name" value="DNA_primase_Znf_CHC2"/>
</dbReference>
<dbReference type="SMART" id="SM00400">
    <property type="entry name" value="ZnF_CHCC"/>
    <property type="match status" value="1"/>
</dbReference>
<dbReference type="InterPro" id="IPR050219">
    <property type="entry name" value="DnaG_primase"/>
</dbReference>
<dbReference type="GO" id="GO:0005737">
    <property type="term" value="C:cytoplasm"/>
    <property type="evidence" value="ECO:0007669"/>
    <property type="project" value="TreeGrafter"/>
</dbReference>
<feature type="compositionally biased region" description="Basic and acidic residues" evidence="4">
    <location>
        <begin position="896"/>
        <end position="916"/>
    </location>
</feature>
<dbReference type="PANTHER" id="PTHR30313:SF2">
    <property type="entry name" value="DNA PRIMASE"/>
    <property type="match status" value="1"/>
</dbReference>
<evidence type="ECO:0000256" key="1">
    <source>
        <dbReference type="ARBA" id="ARBA00022723"/>
    </source>
</evidence>
<dbReference type="SUPFAM" id="SSF57783">
    <property type="entry name" value="Zinc beta-ribbon"/>
    <property type="match status" value="1"/>
</dbReference>
<dbReference type="Proteomes" id="UP000236311">
    <property type="component" value="Unassembled WGS sequence"/>
</dbReference>
<dbReference type="Pfam" id="PF18662">
    <property type="entry name" value="HTH_56"/>
    <property type="match status" value="1"/>
</dbReference>
<accession>A0A2K4ZHX1</accession>
<dbReference type="RefSeq" id="WP_103240138.1">
    <property type="nucleotide sequence ID" value="NZ_JANJZD010000012.1"/>
</dbReference>
<keyword evidence="2" id="KW-0863">Zinc-finger</keyword>
<evidence type="ECO:0000313" key="7">
    <source>
        <dbReference type="Proteomes" id="UP000236311"/>
    </source>
</evidence>
<feature type="domain" description="Zinc finger CHC2-type" evidence="5">
    <location>
        <begin position="32"/>
        <end position="86"/>
    </location>
</feature>
<dbReference type="Pfam" id="PF01807">
    <property type="entry name" value="Zn_ribbon_DnaG"/>
    <property type="match status" value="1"/>
</dbReference>
<dbReference type="GO" id="GO:0003677">
    <property type="term" value="F:DNA binding"/>
    <property type="evidence" value="ECO:0007669"/>
    <property type="project" value="InterPro"/>
</dbReference>
<evidence type="ECO:0000256" key="3">
    <source>
        <dbReference type="ARBA" id="ARBA00022833"/>
    </source>
</evidence>
<dbReference type="PANTHER" id="PTHR30313">
    <property type="entry name" value="DNA PRIMASE"/>
    <property type="match status" value="1"/>
</dbReference>
<organism evidence="6 7">
    <name type="scientific">Acetatifactor muris</name>
    <dbReference type="NCBI Taxonomy" id="879566"/>
    <lineage>
        <taxon>Bacteria</taxon>
        <taxon>Bacillati</taxon>
        <taxon>Bacillota</taxon>
        <taxon>Clostridia</taxon>
        <taxon>Lachnospirales</taxon>
        <taxon>Lachnospiraceae</taxon>
        <taxon>Acetatifactor</taxon>
    </lineage>
</organism>
<evidence type="ECO:0000256" key="2">
    <source>
        <dbReference type="ARBA" id="ARBA00022771"/>
    </source>
</evidence>
<keyword evidence="1" id="KW-0479">Metal-binding</keyword>
<sequence>MNAEQLNIDDFVNYEAEYRSVIKGAKPSGSSLVGRCPFHDDKKNSFSADLKTGQWHCFSEDRGGNFVSFWAELHNVDTKEAYKQILEKYGKLTEPDPKKNKPAKPKNKSYTLAEYTFNKHLPEDFLKDTCGISTAKDKDGTQYLKTPYFNEENTTPIFRKRYGDKEFRWSWGSAGKLILYGDWRLPEIRKTGWAALVEGESDTQTLWYLKVPALGSPGAANFNARMVPKLHDIKLYIHQEPDQGGQTFLAKVCRILKEEEFLGEVYTWSCKQFGVKDPSELYLRDGAEKASEKIQKAIKHAQKLDLDDLAGAIPEAIKGAPANLRQPEGWIYSEKGISHIDEKKAIPTMVCRTPIILTQRLKSMETGEEKIEIAFKRDGQWSRAIYPRSTIFTSRNITALADLGCTVTSENAKQVVSFLAALEAENIDIIQKADSTSTFGWQTRGRFLPGHGDDIVLDIEPSLRGWAAAYHTAGTFEGWIATMQPHRSRDKFRFILAASFAAPLLKIIQQRIFFVYNWGGSKGGKTAALKAALSAWGDPERLMVNFNATQVALERMAGFYNDLPLGIDERQLAGQKQENLEKIVYMIASGTGRARGSKGGGLQTLNTWRTVALATGEEPLSTDTTQTGVSTRVLEIYGGPFDDEKSASLMHQQAPTNCGWAGPEFISRLLTTDERTITDQYEKMVEEIYAAANGTSGAHIAGISAVALADAIIDTWIFGNEADENRNEAEQNDDLPEQNAGNCKKTLEIRNESWERAVRMAKAIIQEQLAAGVSDVNENATQFIVDWILSNRAQFGDKAIGTCLGFISSAQNKAYIFPSLLNQALTKAGYSPRKTMKYLADKNIIASQPKKNGGREYSISKWFDNRSSRFVEFDIGRFSKAIDPLDEDEAAEAAGIEEKPKADEWQQLDLDTKSPFEEEETELPY</sequence>
<feature type="region of interest" description="Disordered" evidence="4">
    <location>
        <begin position="896"/>
        <end position="925"/>
    </location>
</feature>
<dbReference type="EMBL" id="OFSM01000013">
    <property type="protein sequence ID" value="SOY30079.1"/>
    <property type="molecule type" value="Genomic_DNA"/>
</dbReference>
<dbReference type="Gene3D" id="3.40.1360.10">
    <property type="match status" value="1"/>
</dbReference>